<accession>A0A0A8YGL4</accession>
<dbReference type="EMBL" id="GBRH01272426">
    <property type="protein sequence ID" value="JAD25469.1"/>
    <property type="molecule type" value="Transcribed_RNA"/>
</dbReference>
<organism evidence="1">
    <name type="scientific">Arundo donax</name>
    <name type="common">Giant reed</name>
    <name type="synonym">Donax arundinaceus</name>
    <dbReference type="NCBI Taxonomy" id="35708"/>
    <lineage>
        <taxon>Eukaryota</taxon>
        <taxon>Viridiplantae</taxon>
        <taxon>Streptophyta</taxon>
        <taxon>Embryophyta</taxon>
        <taxon>Tracheophyta</taxon>
        <taxon>Spermatophyta</taxon>
        <taxon>Magnoliopsida</taxon>
        <taxon>Liliopsida</taxon>
        <taxon>Poales</taxon>
        <taxon>Poaceae</taxon>
        <taxon>PACMAD clade</taxon>
        <taxon>Arundinoideae</taxon>
        <taxon>Arundineae</taxon>
        <taxon>Arundo</taxon>
    </lineage>
</organism>
<dbReference type="AlphaFoldDB" id="A0A0A8YGL4"/>
<reference evidence="1" key="2">
    <citation type="journal article" date="2015" name="Data Brief">
        <title>Shoot transcriptome of the giant reed, Arundo donax.</title>
        <authorList>
            <person name="Barrero R.A."/>
            <person name="Guerrero F.D."/>
            <person name="Moolhuijzen P."/>
            <person name="Goolsby J.A."/>
            <person name="Tidwell J."/>
            <person name="Bellgard S.E."/>
            <person name="Bellgard M.I."/>
        </authorList>
    </citation>
    <scope>NUCLEOTIDE SEQUENCE</scope>
    <source>
        <tissue evidence="1">Shoot tissue taken approximately 20 cm above the soil surface</tissue>
    </source>
</reference>
<evidence type="ECO:0000313" key="1">
    <source>
        <dbReference type="EMBL" id="JAD25469.1"/>
    </source>
</evidence>
<protein>
    <submittedName>
        <fullName evidence="1">Uncharacterized protein</fullName>
    </submittedName>
</protein>
<reference evidence="1" key="1">
    <citation type="submission" date="2014-09" db="EMBL/GenBank/DDBJ databases">
        <authorList>
            <person name="Magalhaes I.L.F."/>
            <person name="Oliveira U."/>
            <person name="Santos F.R."/>
            <person name="Vidigal T.H.D.A."/>
            <person name="Brescovit A.D."/>
            <person name="Santos A.J."/>
        </authorList>
    </citation>
    <scope>NUCLEOTIDE SEQUENCE</scope>
    <source>
        <tissue evidence="1">Shoot tissue taken approximately 20 cm above the soil surface</tissue>
    </source>
</reference>
<proteinExistence type="predicted"/>
<sequence>MGSKCSVEIQVMHYRENCNARGSRHYAHCCRIRFPHLVLKVNNRWVKFDYQIFMIHS</sequence>
<name>A0A0A8YGL4_ARUDO</name>